<comment type="caution">
    <text evidence="1">The sequence shown here is derived from an EMBL/GenBank/DDBJ whole genome shotgun (WGS) entry which is preliminary data.</text>
</comment>
<dbReference type="EMBL" id="JAAAIM010000751">
    <property type="protein sequence ID" value="KAG0284630.1"/>
    <property type="molecule type" value="Genomic_DNA"/>
</dbReference>
<gene>
    <name evidence="1" type="ORF">BGZ96_011031</name>
</gene>
<protein>
    <submittedName>
        <fullName evidence="1">Uncharacterized protein</fullName>
    </submittedName>
</protein>
<accession>A0ABQ7JTR5</accession>
<keyword evidence="2" id="KW-1185">Reference proteome</keyword>
<organism evidence="1 2">
    <name type="scientific">Linnemannia gamsii</name>
    <dbReference type="NCBI Taxonomy" id="64522"/>
    <lineage>
        <taxon>Eukaryota</taxon>
        <taxon>Fungi</taxon>
        <taxon>Fungi incertae sedis</taxon>
        <taxon>Mucoromycota</taxon>
        <taxon>Mortierellomycotina</taxon>
        <taxon>Mortierellomycetes</taxon>
        <taxon>Mortierellales</taxon>
        <taxon>Mortierellaceae</taxon>
        <taxon>Linnemannia</taxon>
    </lineage>
</organism>
<evidence type="ECO:0000313" key="2">
    <source>
        <dbReference type="Proteomes" id="UP001194696"/>
    </source>
</evidence>
<proteinExistence type="predicted"/>
<dbReference type="Proteomes" id="UP001194696">
    <property type="component" value="Unassembled WGS sequence"/>
</dbReference>
<sequence>MELYSFQYSPRPLPSQIHRPKRYYFHNLEQDQQLTRKFGGPHSFFQKEGAPPTFVSKATMKADTAVIARMSSASAFGGQDGVRSEEDIAGRIACDGARMGAWGLKLLDRTMFLAD</sequence>
<evidence type="ECO:0000313" key="1">
    <source>
        <dbReference type="EMBL" id="KAG0284630.1"/>
    </source>
</evidence>
<reference evidence="1 2" key="1">
    <citation type="journal article" date="2020" name="Fungal Divers.">
        <title>Resolving the Mortierellaceae phylogeny through synthesis of multi-gene phylogenetics and phylogenomics.</title>
        <authorList>
            <person name="Vandepol N."/>
            <person name="Liber J."/>
            <person name="Desiro A."/>
            <person name="Na H."/>
            <person name="Kennedy M."/>
            <person name="Barry K."/>
            <person name="Grigoriev I.V."/>
            <person name="Miller A.N."/>
            <person name="O'Donnell K."/>
            <person name="Stajich J.E."/>
            <person name="Bonito G."/>
        </authorList>
    </citation>
    <scope>NUCLEOTIDE SEQUENCE [LARGE SCALE GENOMIC DNA]</scope>
    <source>
        <strain evidence="1 2">AD045</strain>
    </source>
</reference>
<name>A0ABQ7JTR5_9FUNG</name>